<dbReference type="UniPathway" id="UPA00143"/>
<accession>A0A8J5YEC3</accession>
<evidence type="ECO:0000256" key="4">
    <source>
        <dbReference type="ARBA" id="ARBA00022679"/>
    </source>
</evidence>
<dbReference type="PANTHER" id="PTHR45958">
    <property type="entry name" value="RING-TYPE E3 UBIQUITIN TRANSFERASE"/>
    <property type="match status" value="1"/>
</dbReference>
<dbReference type="OrthoDB" id="629492at2759"/>
<dbReference type="SUPFAM" id="SSF57850">
    <property type="entry name" value="RING/U-box"/>
    <property type="match status" value="1"/>
</dbReference>
<evidence type="ECO:0000259" key="7">
    <source>
        <dbReference type="PROSITE" id="PS51698"/>
    </source>
</evidence>
<name>A0A8J5YEC3_9ROSI</name>
<dbReference type="Gene3D" id="1.25.10.10">
    <property type="entry name" value="Leucine-rich Repeat Variant"/>
    <property type="match status" value="2"/>
</dbReference>
<keyword evidence="9" id="KW-1185">Reference proteome</keyword>
<evidence type="ECO:0000313" key="9">
    <source>
        <dbReference type="Proteomes" id="UP000701853"/>
    </source>
</evidence>
<comment type="catalytic activity">
    <reaction evidence="1">
        <text>S-ubiquitinyl-[E2 ubiquitin-conjugating enzyme]-L-cysteine + [acceptor protein]-L-lysine = [E2 ubiquitin-conjugating enzyme]-L-cysteine + N(6)-ubiquitinyl-[acceptor protein]-L-lysine.</text>
        <dbReference type="EC" id="2.3.2.27"/>
    </reaction>
</comment>
<dbReference type="PROSITE" id="PS51698">
    <property type="entry name" value="U_BOX"/>
    <property type="match status" value="1"/>
</dbReference>
<dbReference type="Gene3D" id="3.30.40.10">
    <property type="entry name" value="Zinc/RING finger domain, C3HC4 (zinc finger)"/>
    <property type="match status" value="1"/>
</dbReference>
<evidence type="ECO:0000256" key="5">
    <source>
        <dbReference type="ARBA" id="ARBA00022737"/>
    </source>
</evidence>
<evidence type="ECO:0000256" key="2">
    <source>
        <dbReference type="ARBA" id="ARBA00004906"/>
    </source>
</evidence>
<gene>
    <name evidence="8" type="ORF">CXB51_022399</name>
</gene>
<dbReference type="InterPro" id="IPR016024">
    <property type="entry name" value="ARM-type_fold"/>
</dbReference>
<evidence type="ECO:0000256" key="1">
    <source>
        <dbReference type="ARBA" id="ARBA00000900"/>
    </source>
</evidence>
<dbReference type="InterPro" id="IPR000225">
    <property type="entry name" value="Armadillo"/>
</dbReference>
<keyword evidence="4" id="KW-0808">Transferase</keyword>
<evidence type="ECO:0000313" key="8">
    <source>
        <dbReference type="EMBL" id="KAG8483449.1"/>
    </source>
</evidence>
<feature type="domain" description="U-box" evidence="7">
    <location>
        <begin position="247"/>
        <end position="326"/>
    </location>
</feature>
<keyword evidence="5" id="KW-0677">Repeat</keyword>
<dbReference type="InterPro" id="IPR052608">
    <property type="entry name" value="U-box_domain_protein"/>
</dbReference>
<dbReference type="EC" id="2.3.2.27" evidence="3"/>
<dbReference type="Pfam" id="PF04564">
    <property type="entry name" value="U-box"/>
    <property type="match status" value="1"/>
</dbReference>
<dbReference type="InterPro" id="IPR011989">
    <property type="entry name" value="ARM-like"/>
</dbReference>
<dbReference type="InterPro" id="IPR045210">
    <property type="entry name" value="RING-Ubox_PUB"/>
</dbReference>
<comment type="caution">
    <text evidence="8">The sequence shown here is derived from an EMBL/GenBank/DDBJ whole genome shotgun (WGS) entry which is preliminary data.</text>
</comment>
<dbReference type="GO" id="GO:0061630">
    <property type="term" value="F:ubiquitin protein ligase activity"/>
    <property type="evidence" value="ECO:0007669"/>
    <property type="project" value="UniProtKB-EC"/>
</dbReference>
<reference evidence="8 9" key="1">
    <citation type="journal article" date="2021" name="bioRxiv">
        <title>The Gossypium anomalum genome as a resource for cotton improvement and evolutionary analysis of hybrid incompatibility.</title>
        <authorList>
            <person name="Grover C.E."/>
            <person name="Yuan D."/>
            <person name="Arick M.A."/>
            <person name="Miller E.R."/>
            <person name="Hu G."/>
            <person name="Peterson D.G."/>
            <person name="Wendel J.F."/>
            <person name="Udall J.A."/>
        </authorList>
    </citation>
    <scope>NUCLEOTIDE SEQUENCE [LARGE SCALE GENOMIC DNA]</scope>
    <source>
        <strain evidence="8">JFW-Udall</strain>
        <tissue evidence="8">Leaf</tissue>
    </source>
</reference>
<comment type="pathway">
    <text evidence="2">Protein modification; protein ubiquitination.</text>
</comment>
<dbReference type="EMBL" id="JAHUZN010000009">
    <property type="protein sequence ID" value="KAG8483449.1"/>
    <property type="molecule type" value="Genomic_DNA"/>
</dbReference>
<proteinExistence type="predicted"/>
<keyword evidence="6" id="KW-0833">Ubl conjugation pathway</keyword>
<dbReference type="Proteomes" id="UP000701853">
    <property type="component" value="Chromosome 9"/>
</dbReference>
<dbReference type="GO" id="GO:0016567">
    <property type="term" value="P:protein ubiquitination"/>
    <property type="evidence" value="ECO:0007669"/>
    <property type="project" value="UniProtKB-UniPathway"/>
</dbReference>
<dbReference type="SUPFAM" id="SSF48371">
    <property type="entry name" value="ARM repeat"/>
    <property type="match status" value="2"/>
</dbReference>
<organism evidence="8 9">
    <name type="scientific">Gossypium anomalum</name>
    <dbReference type="NCBI Taxonomy" id="47600"/>
    <lineage>
        <taxon>Eukaryota</taxon>
        <taxon>Viridiplantae</taxon>
        <taxon>Streptophyta</taxon>
        <taxon>Embryophyta</taxon>
        <taxon>Tracheophyta</taxon>
        <taxon>Spermatophyta</taxon>
        <taxon>Magnoliopsida</taxon>
        <taxon>eudicotyledons</taxon>
        <taxon>Gunneridae</taxon>
        <taxon>Pentapetalae</taxon>
        <taxon>rosids</taxon>
        <taxon>malvids</taxon>
        <taxon>Malvales</taxon>
        <taxon>Malvaceae</taxon>
        <taxon>Malvoideae</taxon>
        <taxon>Gossypium</taxon>
    </lineage>
</organism>
<dbReference type="CDD" id="cd16664">
    <property type="entry name" value="RING-Ubox_PUB"/>
    <property type="match status" value="1"/>
</dbReference>
<evidence type="ECO:0000256" key="3">
    <source>
        <dbReference type="ARBA" id="ARBA00012483"/>
    </source>
</evidence>
<dbReference type="InterPro" id="IPR003613">
    <property type="entry name" value="Ubox_domain"/>
</dbReference>
<protein>
    <recommendedName>
        <fullName evidence="3">RING-type E3 ubiquitin transferase</fullName>
        <ecNumber evidence="3">2.3.2.27</ecNumber>
    </recommendedName>
</protein>
<dbReference type="InterPro" id="IPR013083">
    <property type="entry name" value="Znf_RING/FYVE/PHD"/>
</dbReference>
<dbReference type="PANTHER" id="PTHR45958:SF14">
    <property type="entry name" value="RING-TYPE E3 UBIQUITIN TRANSFERASE"/>
    <property type="match status" value="1"/>
</dbReference>
<evidence type="ECO:0000256" key="6">
    <source>
        <dbReference type="ARBA" id="ARBA00022786"/>
    </source>
</evidence>
<dbReference type="SMART" id="SM00185">
    <property type="entry name" value="ARM"/>
    <property type="match status" value="7"/>
</dbReference>
<dbReference type="SMART" id="SM00504">
    <property type="entry name" value="Ubox"/>
    <property type="match status" value="1"/>
</dbReference>
<dbReference type="AlphaFoldDB" id="A0A8J5YEC3"/>
<sequence length="1067" mass="117584">MASPPPSTISAAVESIHRSLSELTSSSSDSFDNPRRFTAFASRLQFILNHHHFLNSDSLPPALQTALKGIASDLSTAVETVSAYRKRSKIFVLINCKSLSSSLQQHSSAIASWLALIESSLSDNLPDLRKKISDLSLDLRQSHFTVTENEDRVHRTLQKEGEGTQTSKAVQSAIIMDLARCLGIDSDNYSELLNQVKLLKEDLANSTSVSARRILVSLETILDNWSVDPGLSTLSVDREFEEEAHILPFKNFLCPLTKEVMKEPVVLESSQTYERTAIEYWFERCLDDGRDPTCPVTGQVLKSLELKLNIGLAGAIEEWVNRNIEILVKGAVEQLSKENMEVEGVERVLDVVYKISEEYPSNRFRVRNGGVVVMIVKLLKNRSNGIGTVLRGKALMTLLTMAKDDESKKIMLDEGMTRLAIHSLTGSSEKEREYAVKLLLEFSSDEAYCTRIASEKGALVLLSSMAGNLEHPAVANLAEELLTQMERTEDSVQHLAAAGRFEPLLSRLHEGPGDIKIQMASIIGRMTLTNNNKEQIARQCAQTLVELLSKPEGRTSSLQALNNLSGLDDNATILVDCAVLPALVAILLQDEGSSPDWKELAASIIANIVSNPGHWELASIDRKGNSMQSESVVFSLVRLLFVASSQCQASILRVLYGMASSPQAAESVAMHIQNSGDGIKTIILFLEYPEVEHRTYAFKLTRVLAERFGHDLAQELKLSDKLSLFKEKLLDDKSTDSEKSDAACILANLPLSDDEVKTIMEAGFVKWTIMTLKKQKGISNGRTSRPISSMAEGLLGLLLHFTRSLDQETTSVVKEHQIMSIFCEQLSFPAKPRVRQLAAVGLKNLSEAGRSVAAADSEPPPPQGFCAPLVFMCGRASPKPSTCPIHNAPCENNNQLCLLKSNCIRPLVDHLRDEDTFVQIAAIEALSTLMLDTGNGYKRSVDELEKQDVIMAVIELFTEIRPGVLQEKALWMIEKALRVDGPAHKYSLNQALVRALVEAFKHGNANAKRHAQDALTNLKQISGVSGKASSHSRARSLVLGFLHIPKCLELRNLVIVLIFYTSSSRAK</sequence>